<evidence type="ECO:0000259" key="3">
    <source>
        <dbReference type="Pfam" id="PF22786"/>
    </source>
</evidence>
<dbReference type="SUPFAM" id="SSF117070">
    <property type="entry name" value="LEA14-like"/>
    <property type="match status" value="1"/>
</dbReference>
<feature type="compositionally biased region" description="Polar residues" evidence="1">
    <location>
        <begin position="1"/>
        <end position="37"/>
    </location>
</feature>
<sequence>MDTPNGTWGSTRAPSSRPASQKSTRSTRSAKSVPSSRTTEETPLLARDNSESGDEDAEHSDTHSQAATSLLRSLGVSSSSRGPSKERRWPSIVALLVLCAAMIIIMLLGFFAPAAVEEYATQAIDFKSTKLSLDSLTKKGLRMHIEGDFKMDASRVKKKSVRGFGKFGTWIAREVESGPTDVDVYMPEYGNILLGTVRVPGIKVNIRNGHTTHISFFTDLEPGSFDGIRSIANDWLDGRLGQIMVKGNATVPLKSGIFRLGDKTIEQSLVFEGNDLPSFPRYNITRLNLREADGEQKGMGADVTVRVTNNYAVDLTVPPLGVDVLVDNCMPTDPYIKVGEAGTGPLHVEPRTDLQVNITGSVRDLPDALTASCPNSAKSPLDMFLENYIHGQDTTIYVNCCKFPDPKTPQWTRDLLHNITVPVPFAGRNFGHLIKNFSLADVHFQLPEFLADPGTPEAQPKISAIVKVLVGLPNQMNFPLKVDQVRANADVFYRKEKLGRLHVDKWQRANSTKIDAHDDEGVELLVESIIKDAPLEIINDDLFTEVVQALIFGGKPIFLAIKADVDIKIDTPMGKFAVRQIPAEGVVPVKPIGGRSFGSLSPKIGNLKILDTDTTSLTLQAKVNFTNPTKYSATVPYFNINILVNDTILGQAIATNITVVPGNNTNVPIKAVYDPFTSSGKKGQAVGRELLSQYISGYNTTLTIATHNGTIPSQPALGFALSGFKIELPTPRLRSPKNPDGDDDGDEDDGPHFIKETTMHLLTSTAIFTLSSPLTTTTLFITYLNATAYHEGNPAGKILYELPFAVPPGISDTPRLPVDWSLGSVGYDAIRKALGGQLKLSAMAEVGVRIGRWNQRIWFKGKAIGANVRL</sequence>
<evidence type="ECO:0000256" key="2">
    <source>
        <dbReference type="SAM" id="Phobius"/>
    </source>
</evidence>
<dbReference type="AlphaFoldDB" id="A0A8E2FA98"/>
<dbReference type="Gene3D" id="2.60.40.1820">
    <property type="match status" value="1"/>
</dbReference>
<keyword evidence="2" id="KW-0472">Membrane</keyword>
<dbReference type="Pfam" id="PF26153">
    <property type="entry name" value="LEA-2L_5"/>
    <property type="match status" value="1"/>
</dbReference>
<feature type="transmembrane region" description="Helical" evidence="2">
    <location>
        <begin position="89"/>
        <end position="112"/>
    </location>
</feature>
<dbReference type="EMBL" id="KV748737">
    <property type="protein sequence ID" value="OCL13311.1"/>
    <property type="molecule type" value="Genomic_DNA"/>
</dbReference>
<accession>A0A8E2FA98</accession>
<evidence type="ECO:0000313" key="7">
    <source>
        <dbReference type="Proteomes" id="UP000250140"/>
    </source>
</evidence>
<dbReference type="Pfam" id="PF26174">
    <property type="entry name" value="LEA-2_1"/>
    <property type="match status" value="1"/>
</dbReference>
<evidence type="ECO:0000256" key="1">
    <source>
        <dbReference type="SAM" id="MobiDB-lite"/>
    </source>
</evidence>
<evidence type="ECO:0008006" key="8">
    <source>
        <dbReference type="Google" id="ProtNLM"/>
    </source>
</evidence>
<dbReference type="InterPro" id="IPR059066">
    <property type="entry name" value="Ig_Tag1-like_5th"/>
</dbReference>
<name>A0A8E2FA98_9PEZI</name>
<evidence type="ECO:0000313" key="6">
    <source>
        <dbReference type="EMBL" id="OCL13311.1"/>
    </source>
</evidence>
<dbReference type="PANTHER" id="PTHR35895:SF3">
    <property type="entry name" value="PRE-RRNA PROCESSING PROTEIN"/>
    <property type="match status" value="1"/>
</dbReference>
<gene>
    <name evidence="6" type="ORF">AOQ84DRAFT_283403</name>
</gene>
<feature type="region of interest" description="Disordered" evidence="1">
    <location>
        <begin position="730"/>
        <end position="751"/>
    </location>
</feature>
<dbReference type="PANTHER" id="PTHR35895">
    <property type="entry name" value="CHROMOSOME 16, WHOLE GENOME SHOTGUN SEQUENCE"/>
    <property type="match status" value="1"/>
</dbReference>
<dbReference type="Proteomes" id="UP000250140">
    <property type="component" value="Unassembled WGS sequence"/>
</dbReference>
<dbReference type="Pfam" id="PF22786">
    <property type="entry name" value="Tag1_C"/>
    <property type="match status" value="1"/>
</dbReference>
<keyword evidence="2" id="KW-1133">Transmembrane helix</keyword>
<dbReference type="OrthoDB" id="5596576at2759"/>
<evidence type="ECO:0000259" key="4">
    <source>
        <dbReference type="Pfam" id="PF26150"/>
    </source>
</evidence>
<dbReference type="GO" id="GO:0000329">
    <property type="term" value="C:fungal-type vacuole membrane"/>
    <property type="evidence" value="ECO:0007669"/>
    <property type="project" value="InterPro"/>
</dbReference>
<protein>
    <recommendedName>
        <fullName evidence="8">Pre-rrna processing protein</fullName>
    </recommendedName>
</protein>
<organism evidence="6 7">
    <name type="scientific">Glonium stellatum</name>
    <dbReference type="NCBI Taxonomy" id="574774"/>
    <lineage>
        <taxon>Eukaryota</taxon>
        <taxon>Fungi</taxon>
        <taxon>Dikarya</taxon>
        <taxon>Ascomycota</taxon>
        <taxon>Pezizomycotina</taxon>
        <taxon>Dothideomycetes</taxon>
        <taxon>Pleosporomycetidae</taxon>
        <taxon>Gloniales</taxon>
        <taxon>Gloniaceae</taxon>
        <taxon>Glonium</taxon>
    </lineage>
</organism>
<keyword evidence="2" id="KW-0812">Transmembrane</keyword>
<evidence type="ECO:0000259" key="5">
    <source>
        <dbReference type="Pfam" id="PF26153"/>
    </source>
</evidence>
<proteinExistence type="predicted"/>
<feature type="domain" description="Tag1 C-terminal" evidence="3">
    <location>
        <begin position="476"/>
        <end position="590"/>
    </location>
</feature>
<feature type="domain" description="Tag1-like fourth Ig-like" evidence="4">
    <location>
        <begin position="602"/>
        <end position="717"/>
    </location>
</feature>
<dbReference type="InterPro" id="IPR046368">
    <property type="entry name" value="Tag1"/>
</dbReference>
<feature type="domain" description="Tag1-like fifth Ig-like" evidence="5">
    <location>
        <begin position="747"/>
        <end position="858"/>
    </location>
</feature>
<feature type="region of interest" description="Disordered" evidence="1">
    <location>
        <begin position="1"/>
        <end position="66"/>
    </location>
</feature>
<dbReference type="InterPro" id="IPR055011">
    <property type="entry name" value="Tag1_C"/>
</dbReference>
<dbReference type="Pfam" id="PF26150">
    <property type="entry name" value="LEA-2_4"/>
    <property type="match status" value="1"/>
</dbReference>
<dbReference type="InterPro" id="IPR059065">
    <property type="entry name" value="Ig_Tag1-like_4th"/>
</dbReference>
<keyword evidence="7" id="KW-1185">Reference proteome</keyword>
<reference evidence="6 7" key="1">
    <citation type="journal article" date="2016" name="Nat. Commun.">
        <title>Ectomycorrhizal ecology is imprinted in the genome of the dominant symbiotic fungus Cenococcum geophilum.</title>
        <authorList>
            <consortium name="DOE Joint Genome Institute"/>
            <person name="Peter M."/>
            <person name="Kohler A."/>
            <person name="Ohm R.A."/>
            <person name="Kuo A."/>
            <person name="Krutzmann J."/>
            <person name="Morin E."/>
            <person name="Arend M."/>
            <person name="Barry K.W."/>
            <person name="Binder M."/>
            <person name="Choi C."/>
            <person name="Clum A."/>
            <person name="Copeland A."/>
            <person name="Grisel N."/>
            <person name="Haridas S."/>
            <person name="Kipfer T."/>
            <person name="LaButti K."/>
            <person name="Lindquist E."/>
            <person name="Lipzen A."/>
            <person name="Maire R."/>
            <person name="Meier B."/>
            <person name="Mihaltcheva S."/>
            <person name="Molinier V."/>
            <person name="Murat C."/>
            <person name="Poggeler S."/>
            <person name="Quandt C.A."/>
            <person name="Sperisen C."/>
            <person name="Tritt A."/>
            <person name="Tisserant E."/>
            <person name="Crous P.W."/>
            <person name="Henrissat B."/>
            <person name="Nehls U."/>
            <person name="Egli S."/>
            <person name="Spatafora J.W."/>
            <person name="Grigoriev I.V."/>
            <person name="Martin F.M."/>
        </authorList>
    </citation>
    <scope>NUCLEOTIDE SEQUENCE [LARGE SCALE GENOMIC DNA]</scope>
    <source>
        <strain evidence="6 7">CBS 207.34</strain>
    </source>
</reference>